<comment type="caution">
    <text evidence="1">The sequence shown here is derived from an EMBL/GenBank/DDBJ whole genome shotgun (WGS) entry which is preliminary data.</text>
</comment>
<accession>A0A9W9A4Q1</accession>
<dbReference type="EMBL" id="JANVFS010000025">
    <property type="protein sequence ID" value="KAJ4473428.1"/>
    <property type="molecule type" value="Genomic_DNA"/>
</dbReference>
<reference evidence="1" key="2">
    <citation type="journal article" date="2023" name="Proc. Natl. Acad. Sci. U.S.A.">
        <title>A global phylogenomic analysis of the shiitake genus Lentinula.</title>
        <authorList>
            <person name="Sierra-Patev S."/>
            <person name="Min B."/>
            <person name="Naranjo-Ortiz M."/>
            <person name="Looney B."/>
            <person name="Konkel Z."/>
            <person name="Slot J.C."/>
            <person name="Sakamoto Y."/>
            <person name="Steenwyk J.L."/>
            <person name="Rokas A."/>
            <person name="Carro J."/>
            <person name="Camarero S."/>
            <person name="Ferreira P."/>
            <person name="Molpeceres G."/>
            <person name="Ruiz-Duenas F.J."/>
            <person name="Serrano A."/>
            <person name="Henrissat B."/>
            <person name="Drula E."/>
            <person name="Hughes K.W."/>
            <person name="Mata J.L."/>
            <person name="Ishikawa N.K."/>
            <person name="Vargas-Isla R."/>
            <person name="Ushijima S."/>
            <person name="Smith C.A."/>
            <person name="Donoghue J."/>
            <person name="Ahrendt S."/>
            <person name="Andreopoulos W."/>
            <person name="He G."/>
            <person name="LaButti K."/>
            <person name="Lipzen A."/>
            <person name="Ng V."/>
            <person name="Riley R."/>
            <person name="Sandor L."/>
            <person name="Barry K."/>
            <person name="Martinez A.T."/>
            <person name="Xiao Y."/>
            <person name="Gibbons J.G."/>
            <person name="Terashima K."/>
            <person name="Grigoriev I.V."/>
            <person name="Hibbett D."/>
        </authorList>
    </citation>
    <scope>NUCLEOTIDE SEQUENCE</scope>
    <source>
        <strain evidence="1">Sp2 HRB7682 ss15</strain>
    </source>
</reference>
<reference evidence="1" key="1">
    <citation type="submission" date="2022-08" db="EMBL/GenBank/DDBJ databases">
        <authorList>
            <consortium name="DOE Joint Genome Institute"/>
            <person name="Min B."/>
            <person name="Riley R."/>
            <person name="Sierra-Patev S."/>
            <person name="Naranjo-Ortiz M."/>
            <person name="Looney B."/>
            <person name="Konkel Z."/>
            <person name="Slot J.C."/>
            <person name="Sakamoto Y."/>
            <person name="Steenwyk J.L."/>
            <person name="Rokas A."/>
            <person name="Carro J."/>
            <person name="Camarero S."/>
            <person name="Ferreira P."/>
            <person name="Molpeceres G."/>
            <person name="Ruiz-Duenas F.J."/>
            <person name="Serrano A."/>
            <person name="Henrissat B."/>
            <person name="Drula E."/>
            <person name="Hughes K.W."/>
            <person name="Mata J.L."/>
            <person name="Ishikawa N.K."/>
            <person name="Vargas-Isla R."/>
            <person name="Ushijima S."/>
            <person name="Smith C.A."/>
            <person name="Ahrendt S."/>
            <person name="Andreopoulos W."/>
            <person name="He G."/>
            <person name="Labutti K."/>
            <person name="Lipzen A."/>
            <person name="Ng V."/>
            <person name="Sandor L."/>
            <person name="Barry K."/>
            <person name="Martinez A.T."/>
            <person name="Xiao Y."/>
            <person name="Gibbons J.G."/>
            <person name="Terashima K."/>
            <person name="Hibbett D.S."/>
            <person name="Grigoriev I.V."/>
        </authorList>
    </citation>
    <scope>NUCLEOTIDE SEQUENCE</scope>
    <source>
        <strain evidence="1">Sp2 HRB7682 ss15</strain>
    </source>
</reference>
<organism evidence="1 2">
    <name type="scientific">Lentinula lateritia</name>
    <dbReference type="NCBI Taxonomy" id="40482"/>
    <lineage>
        <taxon>Eukaryota</taxon>
        <taxon>Fungi</taxon>
        <taxon>Dikarya</taxon>
        <taxon>Basidiomycota</taxon>
        <taxon>Agaricomycotina</taxon>
        <taxon>Agaricomycetes</taxon>
        <taxon>Agaricomycetidae</taxon>
        <taxon>Agaricales</taxon>
        <taxon>Marasmiineae</taxon>
        <taxon>Omphalotaceae</taxon>
        <taxon>Lentinula</taxon>
    </lineage>
</organism>
<protein>
    <submittedName>
        <fullName evidence="1">Uncharacterized protein</fullName>
    </submittedName>
</protein>
<proteinExistence type="predicted"/>
<dbReference type="AlphaFoldDB" id="A0A9W9A4Q1"/>
<evidence type="ECO:0000313" key="2">
    <source>
        <dbReference type="Proteomes" id="UP001150238"/>
    </source>
</evidence>
<name>A0A9W9A4Q1_9AGAR</name>
<dbReference type="Proteomes" id="UP001150238">
    <property type="component" value="Unassembled WGS sequence"/>
</dbReference>
<sequence length="125" mass="14105">MNIMYSQVIIDYSPPRIKGLIDWEGVTLLPYSINAYQIRLIAVVNHKRVNYPESETALPIARAFWKTFTAGITSSELKAGMLDSMSTGVILFPHFFEGTGIPNAEQVQNAVAHLDWLEMYRPLCT</sequence>
<evidence type="ECO:0000313" key="1">
    <source>
        <dbReference type="EMBL" id="KAJ4473428.1"/>
    </source>
</evidence>
<gene>
    <name evidence="1" type="ORF">C8J55DRAFT_519483</name>
</gene>